<proteinExistence type="inferred from homology"/>
<accession>A0ABW0ZYB4</accession>
<dbReference type="Gene3D" id="3.60.15.10">
    <property type="entry name" value="Ribonuclease Z/Hydroxyacylglutathione hydrolase-like"/>
    <property type="match status" value="1"/>
</dbReference>
<dbReference type="Proteomes" id="UP001596074">
    <property type="component" value="Unassembled WGS sequence"/>
</dbReference>
<dbReference type="InterPro" id="IPR051013">
    <property type="entry name" value="MBL_superfamily_lactonases"/>
</dbReference>
<name>A0ABW0ZYB4_9ACTN</name>
<dbReference type="EMBL" id="JBHSON010000022">
    <property type="protein sequence ID" value="MFC5747523.1"/>
    <property type="molecule type" value="Genomic_DNA"/>
</dbReference>
<protein>
    <submittedName>
        <fullName evidence="6">MBL fold metallo-hydrolase</fullName>
    </submittedName>
</protein>
<gene>
    <name evidence="6" type="ORF">ACFPZN_17975</name>
</gene>
<evidence type="ECO:0000256" key="1">
    <source>
        <dbReference type="ARBA" id="ARBA00007749"/>
    </source>
</evidence>
<evidence type="ECO:0000313" key="7">
    <source>
        <dbReference type="Proteomes" id="UP001596074"/>
    </source>
</evidence>
<keyword evidence="4" id="KW-0862">Zinc</keyword>
<comment type="similarity">
    <text evidence="1">Belongs to the metallo-beta-lactamase superfamily.</text>
</comment>
<dbReference type="PANTHER" id="PTHR42978:SF6">
    <property type="entry name" value="QUORUM-QUENCHING LACTONASE YTNP-RELATED"/>
    <property type="match status" value="1"/>
</dbReference>
<organism evidence="6 7">
    <name type="scientific">Actinomadura rugatobispora</name>
    <dbReference type="NCBI Taxonomy" id="1994"/>
    <lineage>
        <taxon>Bacteria</taxon>
        <taxon>Bacillati</taxon>
        <taxon>Actinomycetota</taxon>
        <taxon>Actinomycetes</taxon>
        <taxon>Streptosporangiales</taxon>
        <taxon>Thermomonosporaceae</taxon>
        <taxon>Actinomadura</taxon>
    </lineage>
</organism>
<dbReference type="SMART" id="SM00849">
    <property type="entry name" value="Lactamase_B"/>
    <property type="match status" value="1"/>
</dbReference>
<evidence type="ECO:0000256" key="4">
    <source>
        <dbReference type="ARBA" id="ARBA00022833"/>
    </source>
</evidence>
<keyword evidence="7" id="KW-1185">Reference proteome</keyword>
<dbReference type="PANTHER" id="PTHR42978">
    <property type="entry name" value="QUORUM-QUENCHING LACTONASE YTNP-RELATED-RELATED"/>
    <property type="match status" value="1"/>
</dbReference>
<evidence type="ECO:0000256" key="3">
    <source>
        <dbReference type="ARBA" id="ARBA00022801"/>
    </source>
</evidence>
<dbReference type="InterPro" id="IPR001279">
    <property type="entry name" value="Metallo-B-lactamas"/>
</dbReference>
<feature type="domain" description="Metallo-beta-lactamase" evidence="5">
    <location>
        <begin position="59"/>
        <end position="279"/>
    </location>
</feature>
<sequence length="305" mass="32857">MTFEIQVGEATVVQVTELERWPFQPRELFPAVRDAHVAGAAEAFGPRFVDEATGELVLAIHTYVIRLGGTALVVDTGNGNHKERPNLPPHHRFDTDFLERFERAGVDVRDVDVVVNTHLHPDHCGWNTRLDGDRWLPTFPAATYVFGHDELADLRALATANPTEGVEADLARAYEDSVRPVLEGGRWEVAGDGHVLAAHGDTSVVLRAAPGHTGGHSIVEIRSPGGGAVLCGDVIHHPVQLLYPHLSQAGDADPALASRTRDALLGRCAGDALLLLPAHFPGDHPFTLTRTDAGLRLSSAKGERG</sequence>
<dbReference type="Pfam" id="PF00753">
    <property type="entry name" value="Lactamase_B"/>
    <property type="match status" value="1"/>
</dbReference>
<dbReference type="InterPro" id="IPR036866">
    <property type="entry name" value="RibonucZ/Hydroxyglut_hydro"/>
</dbReference>
<keyword evidence="2" id="KW-0479">Metal-binding</keyword>
<evidence type="ECO:0000256" key="2">
    <source>
        <dbReference type="ARBA" id="ARBA00022723"/>
    </source>
</evidence>
<reference evidence="7" key="1">
    <citation type="journal article" date="2019" name="Int. J. Syst. Evol. Microbiol.">
        <title>The Global Catalogue of Microorganisms (GCM) 10K type strain sequencing project: providing services to taxonomists for standard genome sequencing and annotation.</title>
        <authorList>
            <consortium name="The Broad Institute Genomics Platform"/>
            <consortium name="The Broad Institute Genome Sequencing Center for Infectious Disease"/>
            <person name="Wu L."/>
            <person name="Ma J."/>
        </authorList>
    </citation>
    <scope>NUCLEOTIDE SEQUENCE [LARGE SCALE GENOMIC DNA]</scope>
    <source>
        <strain evidence="7">KCTC 42087</strain>
    </source>
</reference>
<evidence type="ECO:0000259" key="5">
    <source>
        <dbReference type="SMART" id="SM00849"/>
    </source>
</evidence>
<dbReference type="CDD" id="cd16277">
    <property type="entry name" value="metallo-hydrolase-like_MBL-fold"/>
    <property type="match status" value="1"/>
</dbReference>
<comment type="caution">
    <text evidence="6">The sequence shown here is derived from an EMBL/GenBank/DDBJ whole genome shotgun (WGS) entry which is preliminary data.</text>
</comment>
<dbReference type="RefSeq" id="WP_378283141.1">
    <property type="nucleotide sequence ID" value="NZ_JBHSON010000022.1"/>
</dbReference>
<keyword evidence="3" id="KW-0378">Hydrolase</keyword>
<dbReference type="SUPFAM" id="SSF56281">
    <property type="entry name" value="Metallo-hydrolase/oxidoreductase"/>
    <property type="match status" value="1"/>
</dbReference>
<evidence type="ECO:0000313" key="6">
    <source>
        <dbReference type="EMBL" id="MFC5747523.1"/>
    </source>
</evidence>